<reference evidence="1 2" key="1">
    <citation type="journal article" date="2013" name="Proc. Natl. Acad. Sci. U.S.A.">
        <title>Genome of an arbuscular mycorrhizal fungus provides insight into the oldest plant symbiosis.</title>
        <authorList>
            <person name="Tisserant E."/>
            <person name="Malbreil M."/>
            <person name="Kuo A."/>
            <person name="Kohler A."/>
            <person name="Symeonidi A."/>
            <person name="Balestrini R."/>
            <person name="Charron P."/>
            <person name="Duensing N."/>
            <person name="Frei Dit Frey N."/>
            <person name="Gianinazzi-Pearson V."/>
            <person name="Gilbert L.B."/>
            <person name="Handa Y."/>
            <person name="Herr J.R."/>
            <person name="Hijri M."/>
            <person name="Koul R."/>
            <person name="Kawaguchi M."/>
            <person name="Krajinski F."/>
            <person name="Lammers P.J."/>
            <person name="Masclaux F.G."/>
            <person name="Murat C."/>
            <person name="Morin E."/>
            <person name="Ndikumana S."/>
            <person name="Pagni M."/>
            <person name="Petitpierre D."/>
            <person name="Requena N."/>
            <person name="Rosikiewicz P."/>
            <person name="Riley R."/>
            <person name="Saito K."/>
            <person name="San Clemente H."/>
            <person name="Shapiro H."/>
            <person name="van Tuinen D."/>
            <person name="Becard G."/>
            <person name="Bonfante P."/>
            <person name="Paszkowski U."/>
            <person name="Shachar-Hill Y.Y."/>
            <person name="Tuskan G.A."/>
            <person name="Young P.W."/>
            <person name="Sanders I.R."/>
            <person name="Henrissat B."/>
            <person name="Rensing S.A."/>
            <person name="Grigoriev I.V."/>
            <person name="Corradi N."/>
            <person name="Roux C."/>
            <person name="Martin F."/>
        </authorList>
    </citation>
    <scope>NUCLEOTIDE SEQUENCE [LARGE SCALE GENOMIC DNA]</scope>
    <source>
        <strain evidence="1 2">DAOM 197198</strain>
    </source>
</reference>
<accession>A0A2P4PHJ8</accession>
<gene>
    <name evidence="1" type="ORF">GLOIN_2v1671590</name>
</gene>
<sequence length="78" mass="9289">MLFLIFLLTTLLCCYFLIVNSFINFSFLCDFSYKINFPNSHCLSTYQTLWINELYARALHMQGYETNVLEYFCDVSNI</sequence>
<dbReference type="Proteomes" id="UP000018888">
    <property type="component" value="Unassembled WGS sequence"/>
</dbReference>
<proteinExistence type="predicted"/>
<comment type="caution">
    <text evidence="1">The sequence shown here is derived from an EMBL/GenBank/DDBJ whole genome shotgun (WGS) entry which is preliminary data.</text>
</comment>
<protein>
    <submittedName>
        <fullName evidence="1">Uncharacterized protein</fullName>
    </submittedName>
</protein>
<evidence type="ECO:0000313" key="2">
    <source>
        <dbReference type="Proteomes" id="UP000018888"/>
    </source>
</evidence>
<reference evidence="1 2" key="2">
    <citation type="journal article" date="2018" name="New Phytol.">
        <title>High intraspecific genome diversity in the model arbuscular mycorrhizal symbiont Rhizophagus irregularis.</title>
        <authorList>
            <person name="Chen E.C.H."/>
            <person name="Morin E."/>
            <person name="Beaudet D."/>
            <person name="Noel J."/>
            <person name="Yildirir G."/>
            <person name="Ndikumana S."/>
            <person name="Charron P."/>
            <person name="St-Onge C."/>
            <person name="Giorgi J."/>
            <person name="Kruger M."/>
            <person name="Marton T."/>
            <person name="Ropars J."/>
            <person name="Grigoriev I.V."/>
            <person name="Hainaut M."/>
            <person name="Henrissat B."/>
            <person name="Roux C."/>
            <person name="Martin F."/>
            <person name="Corradi N."/>
        </authorList>
    </citation>
    <scope>NUCLEOTIDE SEQUENCE [LARGE SCALE GENOMIC DNA]</scope>
    <source>
        <strain evidence="1 2">DAOM 197198</strain>
    </source>
</reference>
<keyword evidence="2" id="KW-1185">Reference proteome</keyword>
<dbReference type="EMBL" id="AUPC02000229">
    <property type="protein sequence ID" value="POG64869.1"/>
    <property type="molecule type" value="Genomic_DNA"/>
</dbReference>
<dbReference type="AlphaFoldDB" id="A0A2P4PHJ8"/>
<evidence type="ECO:0000313" key="1">
    <source>
        <dbReference type="EMBL" id="POG64869.1"/>
    </source>
</evidence>
<name>A0A2P4PHJ8_RHIID</name>
<organism evidence="1 2">
    <name type="scientific">Rhizophagus irregularis (strain DAOM 181602 / DAOM 197198 / MUCL 43194)</name>
    <name type="common">Arbuscular mycorrhizal fungus</name>
    <name type="synonym">Glomus intraradices</name>
    <dbReference type="NCBI Taxonomy" id="747089"/>
    <lineage>
        <taxon>Eukaryota</taxon>
        <taxon>Fungi</taxon>
        <taxon>Fungi incertae sedis</taxon>
        <taxon>Mucoromycota</taxon>
        <taxon>Glomeromycotina</taxon>
        <taxon>Glomeromycetes</taxon>
        <taxon>Glomerales</taxon>
        <taxon>Glomeraceae</taxon>
        <taxon>Rhizophagus</taxon>
    </lineage>
</organism>